<dbReference type="Proteomes" id="UP001550603">
    <property type="component" value="Unassembled WGS sequence"/>
</dbReference>
<evidence type="ECO:0000256" key="1">
    <source>
        <dbReference type="SAM" id="SignalP"/>
    </source>
</evidence>
<proteinExistence type="predicted"/>
<reference evidence="2 3" key="1">
    <citation type="submission" date="2024-06" db="EMBL/GenBank/DDBJ databases">
        <title>The Natural Products Discovery Center: Release of the First 8490 Sequenced Strains for Exploring Actinobacteria Biosynthetic Diversity.</title>
        <authorList>
            <person name="Kalkreuter E."/>
            <person name="Kautsar S.A."/>
            <person name="Yang D."/>
            <person name="Bader C.D."/>
            <person name="Teijaro C.N."/>
            <person name="Fluegel L."/>
            <person name="Davis C.M."/>
            <person name="Simpson J.R."/>
            <person name="Lauterbach L."/>
            <person name="Steele A.D."/>
            <person name="Gui C."/>
            <person name="Meng S."/>
            <person name="Li G."/>
            <person name="Viehrig K."/>
            <person name="Ye F."/>
            <person name="Su P."/>
            <person name="Kiefer A.F."/>
            <person name="Nichols A."/>
            <person name="Cepeda A.J."/>
            <person name="Yan W."/>
            <person name="Fan B."/>
            <person name="Jiang Y."/>
            <person name="Adhikari A."/>
            <person name="Zheng C.-J."/>
            <person name="Schuster L."/>
            <person name="Cowan T.M."/>
            <person name="Smanski M.J."/>
            <person name="Chevrette M.G."/>
            <person name="De Carvalho L.P.S."/>
            <person name="Shen B."/>
        </authorList>
    </citation>
    <scope>NUCLEOTIDE SEQUENCE [LARGE SCALE GENOMIC DNA]</scope>
    <source>
        <strain evidence="2 3">NPDC019583</strain>
    </source>
</reference>
<evidence type="ECO:0008006" key="4">
    <source>
        <dbReference type="Google" id="ProtNLM"/>
    </source>
</evidence>
<gene>
    <name evidence="2" type="ORF">ABZ568_17115</name>
</gene>
<protein>
    <recommendedName>
        <fullName evidence="4">Secreted protein</fullName>
    </recommendedName>
</protein>
<accession>A0ABV2XVQ8</accession>
<feature type="chain" id="PRO_5046161191" description="Secreted protein" evidence="1">
    <location>
        <begin position="26"/>
        <end position="139"/>
    </location>
</feature>
<evidence type="ECO:0000313" key="2">
    <source>
        <dbReference type="EMBL" id="MEU2268097.1"/>
    </source>
</evidence>
<comment type="caution">
    <text evidence="2">The sequence shown here is derived from an EMBL/GenBank/DDBJ whole genome shotgun (WGS) entry which is preliminary data.</text>
</comment>
<organism evidence="2 3">
    <name type="scientific">Streptomyces olindensis</name>
    <dbReference type="NCBI Taxonomy" id="358823"/>
    <lineage>
        <taxon>Bacteria</taxon>
        <taxon>Bacillati</taxon>
        <taxon>Actinomycetota</taxon>
        <taxon>Actinomycetes</taxon>
        <taxon>Kitasatosporales</taxon>
        <taxon>Streptomycetaceae</taxon>
        <taxon>Streptomyces</taxon>
    </lineage>
</organism>
<feature type="signal peptide" evidence="1">
    <location>
        <begin position="1"/>
        <end position="25"/>
    </location>
</feature>
<name>A0ABV2XVQ8_9ACTN</name>
<keyword evidence="3" id="KW-1185">Reference proteome</keyword>
<evidence type="ECO:0000313" key="3">
    <source>
        <dbReference type="Proteomes" id="UP001550603"/>
    </source>
</evidence>
<dbReference type="RefSeq" id="WP_031116215.1">
    <property type="nucleotide sequence ID" value="NZ_JBEYBN010000021.1"/>
</dbReference>
<sequence length="139" mass="15232">MRRVLASGVFASALVLGVAASPASAADGLQRAGVSSTVPDDRYCAVMDWDGKACFDGHGEWFYLLDDYDDHIPIAIRWSHRKSNGTLRSGVIYSDRGPGVWTSVNKSFEENLFVEYELCDFDVTTKEAYNCVGPGWGPT</sequence>
<keyword evidence="1" id="KW-0732">Signal</keyword>
<dbReference type="EMBL" id="JBEYBN010000021">
    <property type="protein sequence ID" value="MEU2268097.1"/>
    <property type="molecule type" value="Genomic_DNA"/>
</dbReference>